<evidence type="ECO:0000256" key="9">
    <source>
        <dbReference type="ARBA" id="ARBA00029908"/>
    </source>
</evidence>
<dbReference type="PANTHER" id="PTHR30181">
    <property type="entry name" value="MANNITOL PERMEASE IIC COMPONENT"/>
    <property type="match status" value="1"/>
</dbReference>
<dbReference type="InterPro" id="IPR016152">
    <property type="entry name" value="PTrfase/Anion_transptr"/>
</dbReference>
<dbReference type="GO" id="GO:0090563">
    <property type="term" value="F:protein-phosphocysteine-sugar phosphotransferase activity"/>
    <property type="evidence" value="ECO:0007669"/>
    <property type="project" value="TreeGrafter"/>
</dbReference>
<evidence type="ECO:0000256" key="6">
    <source>
        <dbReference type="ARBA" id="ARBA00022679"/>
    </source>
</evidence>
<gene>
    <name evidence="13" type="ORF">DFJ66_2302</name>
</gene>
<feature type="domain" description="PTS EIIA type-2" evidence="12">
    <location>
        <begin position="6"/>
        <end position="145"/>
    </location>
</feature>
<dbReference type="GO" id="GO:0016301">
    <property type="term" value="F:kinase activity"/>
    <property type="evidence" value="ECO:0007669"/>
    <property type="project" value="UniProtKB-KW"/>
</dbReference>
<keyword evidence="3" id="KW-0813">Transport</keyword>
<dbReference type="Gene3D" id="3.40.930.10">
    <property type="entry name" value="Mannitol-specific EII, Chain A"/>
    <property type="match status" value="1"/>
</dbReference>
<keyword evidence="8" id="KW-0418">Kinase</keyword>
<keyword evidence="14" id="KW-1185">Reference proteome</keyword>
<accession>A0A495XC50</accession>
<dbReference type="SUPFAM" id="SSF55804">
    <property type="entry name" value="Phoshotransferase/anion transport protein"/>
    <property type="match status" value="1"/>
</dbReference>
<dbReference type="PANTHER" id="PTHR30181:SF2">
    <property type="entry name" value="PTS SYSTEM MANNITOL-SPECIFIC EIICBA COMPONENT"/>
    <property type="match status" value="1"/>
</dbReference>
<keyword evidence="6" id="KW-0808">Transferase</keyword>
<evidence type="ECO:0000313" key="13">
    <source>
        <dbReference type="EMBL" id="RKT69108.1"/>
    </source>
</evidence>
<dbReference type="GO" id="GO:0005886">
    <property type="term" value="C:plasma membrane"/>
    <property type="evidence" value="ECO:0007669"/>
    <property type="project" value="TreeGrafter"/>
</dbReference>
<name>A0A495XC50_9PSEU</name>
<dbReference type="Proteomes" id="UP000272729">
    <property type="component" value="Unassembled WGS sequence"/>
</dbReference>
<dbReference type="EMBL" id="RBXR01000001">
    <property type="protein sequence ID" value="RKT69108.1"/>
    <property type="molecule type" value="Genomic_DNA"/>
</dbReference>
<evidence type="ECO:0000256" key="10">
    <source>
        <dbReference type="ARBA" id="ARBA00030956"/>
    </source>
</evidence>
<dbReference type="AlphaFoldDB" id="A0A495XC50"/>
<evidence type="ECO:0000256" key="2">
    <source>
        <dbReference type="ARBA" id="ARBA00014783"/>
    </source>
</evidence>
<reference evidence="13 14" key="1">
    <citation type="submission" date="2018-10" db="EMBL/GenBank/DDBJ databases">
        <title>Sequencing the genomes of 1000 actinobacteria strains.</title>
        <authorList>
            <person name="Klenk H.-P."/>
        </authorList>
    </citation>
    <scope>NUCLEOTIDE SEQUENCE [LARGE SCALE GENOMIC DNA]</scope>
    <source>
        <strain evidence="13 14">DSM 43911</strain>
    </source>
</reference>
<organism evidence="13 14">
    <name type="scientific">Saccharothrix variisporea</name>
    <dbReference type="NCBI Taxonomy" id="543527"/>
    <lineage>
        <taxon>Bacteria</taxon>
        <taxon>Bacillati</taxon>
        <taxon>Actinomycetota</taxon>
        <taxon>Actinomycetes</taxon>
        <taxon>Pseudonocardiales</taxon>
        <taxon>Pseudonocardiaceae</taxon>
        <taxon>Saccharothrix</taxon>
    </lineage>
</organism>
<dbReference type="PROSITE" id="PS51094">
    <property type="entry name" value="PTS_EIIA_TYPE_2"/>
    <property type="match status" value="1"/>
</dbReference>
<evidence type="ECO:0000256" key="8">
    <source>
        <dbReference type="ARBA" id="ARBA00022777"/>
    </source>
</evidence>
<evidence type="ECO:0000256" key="5">
    <source>
        <dbReference type="ARBA" id="ARBA00022597"/>
    </source>
</evidence>
<dbReference type="InterPro" id="IPR050893">
    <property type="entry name" value="Sugar_PTS"/>
</dbReference>
<evidence type="ECO:0000256" key="4">
    <source>
        <dbReference type="ARBA" id="ARBA00022553"/>
    </source>
</evidence>
<protein>
    <recommendedName>
        <fullName evidence="2">Mannitol-specific phosphotransferase enzyme IIA component</fullName>
    </recommendedName>
    <alternativeName>
        <fullName evidence="10">EIIA</fullName>
    </alternativeName>
    <alternativeName>
        <fullName evidence="11">EIII</fullName>
    </alternativeName>
    <alternativeName>
        <fullName evidence="9">PTS system mannitol-specific EIIA component</fullName>
    </alternativeName>
</protein>
<evidence type="ECO:0000256" key="11">
    <source>
        <dbReference type="ARBA" id="ARBA00030962"/>
    </source>
</evidence>
<dbReference type="Pfam" id="PF00359">
    <property type="entry name" value="PTS_EIIA_2"/>
    <property type="match status" value="1"/>
</dbReference>
<dbReference type="InterPro" id="IPR002178">
    <property type="entry name" value="PTS_EIIA_type-2_dom"/>
</dbReference>
<keyword evidence="7" id="KW-0598">Phosphotransferase system</keyword>
<evidence type="ECO:0000259" key="12">
    <source>
        <dbReference type="PROSITE" id="PS51094"/>
    </source>
</evidence>
<comment type="function">
    <text evidence="1">The phosphoenolpyruvate-dependent sugar phosphotransferase system (sugar PTS), a major carbohydrate active transport system, catalyzes the phosphorylation of incoming sugar substrates concomitantly with their translocation across the cell membrane. The enzyme II CmtAB PTS system is involved in D-mannitol transport.</text>
</comment>
<evidence type="ECO:0000256" key="7">
    <source>
        <dbReference type="ARBA" id="ARBA00022683"/>
    </source>
</evidence>
<dbReference type="CDD" id="cd00211">
    <property type="entry name" value="PTS_IIA_fru"/>
    <property type="match status" value="1"/>
</dbReference>
<keyword evidence="4" id="KW-0597">Phosphoprotein</keyword>
<keyword evidence="5" id="KW-0762">Sugar transport</keyword>
<dbReference type="GO" id="GO:0009401">
    <property type="term" value="P:phosphoenolpyruvate-dependent sugar phosphotransferase system"/>
    <property type="evidence" value="ECO:0007669"/>
    <property type="project" value="UniProtKB-KW"/>
</dbReference>
<dbReference type="PROSITE" id="PS00372">
    <property type="entry name" value="PTS_EIIA_TYPE_2_HIS"/>
    <property type="match status" value="1"/>
</dbReference>
<sequence length="153" mass="16146">MGNLAELLTADAVRLGRAAGDRAAAIDQVGAVLVEIGAVDPDYVAAMHEREASVSTFIGEGVAIPHGTNASRAHVRRTALTVVQFPDGVDWGGHDVRLCVGIAARDTEQVGVLSALARVLMVPEQAAELREAPDADTVLRILRTVEIDEEMAQ</sequence>
<evidence type="ECO:0000313" key="14">
    <source>
        <dbReference type="Proteomes" id="UP000272729"/>
    </source>
</evidence>
<evidence type="ECO:0000256" key="1">
    <source>
        <dbReference type="ARBA" id="ARBA00002434"/>
    </source>
</evidence>
<comment type="caution">
    <text evidence="13">The sequence shown here is derived from an EMBL/GenBank/DDBJ whole genome shotgun (WGS) entry which is preliminary data.</text>
</comment>
<evidence type="ECO:0000256" key="3">
    <source>
        <dbReference type="ARBA" id="ARBA00022448"/>
    </source>
</evidence>
<proteinExistence type="predicted"/>